<evidence type="ECO:0000313" key="3">
    <source>
        <dbReference type="Proteomes" id="UP000054324"/>
    </source>
</evidence>
<proteinExistence type="predicted"/>
<dbReference type="SUPFAM" id="SSF57850">
    <property type="entry name" value="RING/U-box"/>
    <property type="match status" value="1"/>
</dbReference>
<dbReference type="CTD" id="20321181"/>
<keyword evidence="3" id="KW-1185">Reference proteome</keyword>
<dbReference type="GO" id="GO:0034450">
    <property type="term" value="F:ubiquitin-ubiquitin ligase activity"/>
    <property type="evidence" value="ECO:0007669"/>
    <property type="project" value="TreeGrafter"/>
</dbReference>
<dbReference type="Pfam" id="PF04564">
    <property type="entry name" value="U-box"/>
    <property type="match status" value="1"/>
</dbReference>
<dbReference type="InterPro" id="IPR039925">
    <property type="entry name" value="RNF37_RING-Ubox"/>
</dbReference>
<evidence type="ECO:0000313" key="2">
    <source>
        <dbReference type="EMBL" id="KER25543.1"/>
    </source>
</evidence>
<accession>A0A074ZEE4</accession>
<organism evidence="2 3">
    <name type="scientific">Opisthorchis viverrini</name>
    <name type="common">Southeast Asian liver fluke</name>
    <dbReference type="NCBI Taxonomy" id="6198"/>
    <lineage>
        <taxon>Eukaryota</taxon>
        <taxon>Metazoa</taxon>
        <taxon>Spiralia</taxon>
        <taxon>Lophotrochozoa</taxon>
        <taxon>Platyhelminthes</taxon>
        <taxon>Trematoda</taxon>
        <taxon>Digenea</taxon>
        <taxon>Opisthorchiida</taxon>
        <taxon>Opisthorchiata</taxon>
        <taxon>Opisthorchiidae</taxon>
        <taxon>Opisthorchis</taxon>
    </lineage>
</organism>
<gene>
    <name evidence="2" type="ORF">T265_07002</name>
</gene>
<dbReference type="OrthoDB" id="20295at2759"/>
<name>A0A074ZEE4_OPIVI</name>
<dbReference type="Pfam" id="PF19318">
    <property type="entry name" value="DUF5918"/>
    <property type="match status" value="1"/>
</dbReference>
<dbReference type="Gene3D" id="3.30.40.10">
    <property type="entry name" value="Zinc/RING finger domain, C3HC4 (zinc finger)"/>
    <property type="match status" value="1"/>
</dbReference>
<dbReference type="Proteomes" id="UP000054324">
    <property type="component" value="Unassembled WGS sequence"/>
</dbReference>
<dbReference type="STRING" id="6198.A0A074ZEE4"/>
<dbReference type="KEGG" id="ovi:T265_07002"/>
<dbReference type="PANTHER" id="PTHR13492">
    <property type="entry name" value="RING FINGER PROTEIN 37"/>
    <property type="match status" value="1"/>
</dbReference>
<dbReference type="SMART" id="SM00504">
    <property type="entry name" value="Ubox"/>
    <property type="match status" value="1"/>
</dbReference>
<dbReference type="InterPro" id="IPR013083">
    <property type="entry name" value="Znf_RING/FYVE/PHD"/>
</dbReference>
<dbReference type="RefSeq" id="XP_009170687.1">
    <property type="nucleotide sequence ID" value="XM_009172423.1"/>
</dbReference>
<dbReference type="InterPro" id="IPR045696">
    <property type="entry name" value="Ubox5_N"/>
</dbReference>
<dbReference type="EMBL" id="KL596773">
    <property type="protein sequence ID" value="KER25543.1"/>
    <property type="molecule type" value="Genomic_DNA"/>
</dbReference>
<reference evidence="2 3" key="1">
    <citation type="submission" date="2013-11" db="EMBL/GenBank/DDBJ databases">
        <title>Opisthorchis viverrini - life in the bile duct.</title>
        <authorList>
            <person name="Young N.D."/>
            <person name="Nagarajan N."/>
            <person name="Lin S.J."/>
            <person name="Korhonen P.K."/>
            <person name="Jex A.R."/>
            <person name="Hall R.S."/>
            <person name="Safavi-Hemami H."/>
            <person name="Kaewkong W."/>
            <person name="Bertrand D."/>
            <person name="Gao S."/>
            <person name="Seet Q."/>
            <person name="Wongkham S."/>
            <person name="Teh B.T."/>
            <person name="Wongkham C."/>
            <person name="Intapan P.M."/>
            <person name="Maleewong W."/>
            <person name="Yang X."/>
            <person name="Hu M."/>
            <person name="Wang Z."/>
            <person name="Hofmann A."/>
            <person name="Sternberg P.W."/>
            <person name="Tan P."/>
            <person name="Wang J."/>
            <person name="Gasser R.B."/>
        </authorList>
    </citation>
    <scope>NUCLEOTIDE SEQUENCE [LARGE SCALE GENOMIC DNA]</scope>
</reference>
<dbReference type="InterPro" id="IPR039847">
    <property type="entry name" value="Ubox5"/>
</dbReference>
<dbReference type="GO" id="GO:0031625">
    <property type="term" value="F:ubiquitin protein ligase binding"/>
    <property type="evidence" value="ECO:0007669"/>
    <property type="project" value="TreeGrafter"/>
</dbReference>
<dbReference type="AlphaFoldDB" id="A0A074ZEE4"/>
<dbReference type="InterPro" id="IPR003613">
    <property type="entry name" value="Ubox_domain"/>
</dbReference>
<dbReference type="GO" id="GO:0005634">
    <property type="term" value="C:nucleus"/>
    <property type="evidence" value="ECO:0007669"/>
    <property type="project" value="TreeGrafter"/>
</dbReference>
<dbReference type="CDD" id="cd16660">
    <property type="entry name" value="RING-Ubox_RNF37"/>
    <property type="match status" value="1"/>
</dbReference>
<dbReference type="GeneID" id="20321181"/>
<protein>
    <recommendedName>
        <fullName evidence="1">U-box domain-containing protein</fullName>
    </recommendedName>
</protein>
<sequence>MLNVADSEFGTKIYCDRPTEKHYPVHNLLKSNGCGFLCPPVIAPPVNILFCFREAVDLHLIVVKPYVRRHRVGSFSIFARRKTVKRKWGACTEHDNPFESMRHFGLATPLVSVALDKQPAETVVAVRLKDTQTVPIGSMLNTAPNVYAVQATGASSMERQKVCSVLLRINRMAHTSFSLCLGEVELWCSTPLESGCTPVLPMIPDPVSQQTPDRALDDESFQIPEDFLDPITGDLMNNPVRLPSGVRVDRTTLVRFQTERLDIQPGADPRPIDPFTMIPFDGDEVQSDVELKMAISEHLVRCKRLKDLCARLDNHSCFFIKPTISTVPQINIPSDSEPDV</sequence>
<feature type="domain" description="U-box" evidence="1">
    <location>
        <begin position="222"/>
        <end position="305"/>
    </location>
</feature>
<evidence type="ECO:0000259" key="1">
    <source>
        <dbReference type="PROSITE" id="PS51698"/>
    </source>
</evidence>
<dbReference type="PANTHER" id="PTHR13492:SF2">
    <property type="entry name" value="RING FINGER PROTEIN 37"/>
    <property type="match status" value="1"/>
</dbReference>
<dbReference type="GO" id="GO:0000209">
    <property type="term" value="P:protein polyubiquitination"/>
    <property type="evidence" value="ECO:0007669"/>
    <property type="project" value="TreeGrafter"/>
</dbReference>
<dbReference type="PROSITE" id="PS51698">
    <property type="entry name" value="U_BOX"/>
    <property type="match status" value="1"/>
</dbReference>